<keyword evidence="5" id="KW-0574">Periplasm</keyword>
<evidence type="ECO:0000256" key="2">
    <source>
        <dbReference type="ARBA" id="ARBA00005182"/>
    </source>
</evidence>
<dbReference type="AlphaFoldDB" id="A0A8J6PFJ0"/>
<evidence type="ECO:0000256" key="5">
    <source>
        <dbReference type="ARBA" id="ARBA00022764"/>
    </source>
</evidence>
<comment type="caution">
    <text evidence="8">The sequence shown here is derived from an EMBL/GenBank/DDBJ whole genome shotgun (WGS) entry which is preliminary data.</text>
</comment>
<evidence type="ECO:0000256" key="4">
    <source>
        <dbReference type="ARBA" id="ARBA00022729"/>
    </source>
</evidence>
<dbReference type="Proteomes" id="UP000632659">
    <property type="component" value="Unassembled WGS sequence"/>
</dbReference>
<evidence type="ECO:0000256" key="1">
    <source>
        <dbReference type="ARBA" id="ARBA00004418"/>
    </source>
</evidence>
<protein>
    <recommendedName>
        <fullName evidence="7">AlgX/AlgJ SGNH hydrolase-like domain-containing protein</fullName>
    </recommendedName>
</protein>
<evidence type="ECO:0000256" key="3">
    <source>
        <dbReference type="ARBA" id="ARBA00022679"/>
    </source>
</evidence>
<name>A0A8J6PFJ0_9FIRM</name>
<dbReference type="Pfam" id="PF16822">
    <property type="entry name" value="ALGX"/>
    <property type="match status" value="1"/>
</dbReference>
<evidence type="ECO:0000256" key="6">
    <source>
        <dbReference type="ARBA" id="ARBA00022841"/>
    </source>
</evidence>
<dbReference type="InterPro" id="IPR031811">
    <property type="entry name" value="ALGX/ALGJ_SGNH-like"/>
</dbReference>
<organism evidence="8 9">
    <name type="scientific">Massiliimalia timonensis</name>
    <dbReference type="NCBI Taxonomy" id="1987501"/>
    <lineage>
        <taxon>Bacteria</taxon>
        <taxon>Bacillati</taxon>
        <taxon>Bacillota</taxon>
        <taxon>Clostridia</taxon>
        <taxon>Eubacteriales</taxon>
        <taxon>Oscillospiraceae</taxon>
        <taxon>Massiliimalia</taxon>
    </lineage>
</organism>
<sequence>MGKQLALFARIMAAAFLLILAILVVCNTVTKDRDFSEKENRVLSGKPDFTWSRLTDGRYMTQFETYVNDQFVFRDGWIQLKTLSDTLLGKKEENGVYLGKNDRLLEQFTAPEDTAVTELTNAVNSFAKRHEKLKQYFLLAPTAVNIYSEDLPLWAPAEDQNKVMDSFFGKLDTSLIQKIDVRSAFEAEKEADLYYHTDHHWTTNGAYLAFQTAAGVMDLDLKAVSYEHYPVTDSFQGTLSAKSGFLNGKKESIEAYFPQQTTPYIVSYVEEQKKEASVFQSESLKTRDKYSLFFGGNHSLIEIQTASSRNKRLLVLKDSYANCFIPFLIPYYRDIVIVDPRYYYDSIDQLIEDYDIQEVLYLYNANTFFSDTSLQPALQAVDEASTEEQSTKE</sequence>
<feature type="domain" description="AlgX/AlgJ SGNH hydrolase-like" evidence="7">
    <location>
        <begin position="111"/>
        <end position="282"/>
    </location>
</feature>
<evidence type="ECO:0000259" key="7">
    <source>
        <dbReference type="Pfam" id="PF16822"/>
    </source>
</evidence>
<keyword evidence="6" id="KW-0016">Alginate biosynthesis</keyword>
<evidence type="ECO:0000313" key="8">
    <source>
        <dbReference type="EMBL" id="MBC8609545.1"/>
    </source>
</evidence>
<gene>
    <name evidence="8" type="ORF">H8702_00210</name>
</gene>
<keyword evidence="9" id="KW-1185">Reference proteome</keyword>
<accession>A0A8J6PFJ0</accession>
<proteinExistence type="predicted"/>
<dbReference type="EMBL" id="JACRTL010000001">
    <property type="protein sequence ID" value="MBC8609545.1"/>
    <property type="molecule type" value="Genomic_DNA"/>
</dbReference>
<reference evidence="8" key="1">
    <citation type="submission" date="2020-08" db="EMBL/GenBank/DDBJ databases">
        <title>Genome public.</title>
        <authorList>
            <person name="Liu C."/>
            <person name="Sun Q."/>
        </authorList>
    </citation>
    <scope>NUCLEOTIDE SEQUENCE</scope>
    <source>
        <strain evidence="8">NSJ-15</strain>
    </source>
</reference>
<keyword evidence="4" id="KW-0732">Signal</keyword>
<comment type="pathway">
    <text evidence="2">Glycan biosynthesis; alginate biosynthesis.</text>
</comment>
<comment type="subcellular location">
    <subcellularLocation>
        <location evidence="1">Periplasm</location>
    </subcellularLocation>
</comment>
<keyword evidence="3" id="KW-0808">Transferase</keyword>
<evidence type="ECO:0000313" key="9">
    <source>
        <dbReference type="Proteomes" id="UP000632659"/>
    </source>
</evidence>